<proteinExistence type="predicted"/>
<sequence>MNRAERRRKDRNFKKNLEAINKLTIQQTKVVDIVATQRAQSIANKKIEEFEQLLDRNMTAAFVELDWNKDKILKFQDRMAELLLEDTEKSNNLEKENIDMKKVEETVRKAVEEVLAGGLKKKDAIAKLAFKFPKLSKSMLTNAYQNVKEEKKKELDEKATDKAVEYIFAEGEEEEKLKKELKEMKNVKSKVEGSSQKEVVAKSATVEEKAVVKENLETEYIVESEEKLEENKKEEVKGLKVLEEKVVKTIKVEGENGVYEAETGKGVILSRENASIRFENEEQLDSWVKEFKQVFKMVK</sequence>
<reference evidence="2 3" key="1">
    <citation type="submission" date="2014-02" db="EMBL/GenBank/DDBJ databases">
        <title>Plasmidome dynamics in the species complex Clostridium novyi sensu lato converts strains of independent lineages into distinctly different pathogens.</title>
        <authorList>
            <person name="Skarin H."/>
            <person name="Segerman B."/>
        </authorList>
    </citation>
    <scope>NUCLEOTIDE SEQUENCE [LARGE SCALE GENOMIC DNA]</scope>
    <source>
        <strain evidence="2 3">ATCC 27606</strain>
    </source>
</reference>
<feature type="coiled-coil region" evidence="1">
    <location>
        <begin position="137"/>
        <end position="197"/>
    </location>
</feature>
<dbReference type="Proteomes" id="UP000027770">
    <property type="component" value="Unassembled WGS sequence"/>
</dbReference>
<protein>
    <submittedName>
        <fullName evidence="2">Uncharacterized protein</fullName>
    </submittedName>
</protein>
<evidence type="ECO:0000313" key="2">
    <source>
        <dbReference type="EMBL" id="KEI16854.1"/>
    </source>
</evidence>
<name>A0AA40M662_CLONO</name>
<gene>
    <name evidence="2" type="ORF">Z959_08445</name>
</gene>
<dbReference type="EMBL" id="JENW01000041">
    <property type="protein sequence ID" value="KEI16854.1"/>
    <property type="molecule type" value="Genomic_DNA"/>
</dbReference>
<dbReference type="RefSeq" id="WP_039218445.1">
    <property type="nucleotide sequence ID" value="NZ_JENW01000041.1"/>
</dbReference>
<keyword evidence="3" id="KW-1185">Reference proteome</keyword>
<dbReference type="AlphaFoldDB" id="A0AA40M662"/>
<organism evidence="2 3">
    <name type="scientific">Clostridium novyi B str. ATCC 27606</name>
    <dbReference type="NCBI Taxonomy" id="1443123"/>
    <lineage>
        <taxon>Bacteria</taxon>
        <taxon>Bacillati</taxon>
        <taxon>Bacillota</taxon>
        <taxon>Clostridia</taxon>
        <taxon>Eubacteriales</taxon>
        <taxon>Clostridiaceae</taxon>
        <taxon>Clostridium</taxon>
    </lineage>
</organism>
<comment type="caution">
    <text evidence="2">The sequence shown here is derived from an EMBL/GenBank/DDBJ whole genome shotgun (WGS) entry which is preliminary data.</text>
</comment>
<keyword evidence="1" id="KW-0175">Coiled coil</keyword>
<evidence type="ECO:0000256" key="1">
    <source>
        <dbReference type="SAM" id="Coils"/>
    </source>
</evidence>
<evidence type="ECO:0000313" key="3">
    <source>
        <dbReference type="Proteomes" id="UP000027770"/>
    </source>
</evidence>
<accession>A0AA40M662</accession>